<dbReference type="GO" id="GO:0051537">
    <property type="term" value="F:2 iron, 2 sulfur cluster binding"/>
    <property type="evidence" value="ECO:0007669"/>
    <property type="project" value="UniProtKB-KW"/>
</dbReference>
<keyword evidence="5" id="KW-0411">Iron-sulfur</keyword>
<comment type="similarity">
    <text evidence="1">Belongs to the complex I 24 kDa subunit family.</text>
</comment>
<keyword evidence="2" id="KW-0001">2Fe-2S</keyword>
<comment type="catalytic activity">
    <reaction evidence="7">
        <text>a quinone + NADH + 5 H(+)(in) = a quinol + NAD(+) + 4 H(+)(out)</text>
        <dbReference type="Rhea" id="RHEA:57888"/>
        <dbReference type="ChEBI" id="CHEBI:15378"/>
        <dbReference type="ChEBI" id="CHEBI:24646"/>
        <dbReference type="ChEBI" id="CHEBI:57540"/>
        <dbReference type="ChEBI" id="CHEBI:57945"/>
        <dbReference type="ChEBI" id="CHEBI:132124"/>
    </reaction>
</comment>
<dbReference type="NCBIfam" id="TIGR01958">
    <property type="entry name" value="nuoE_fam"/>
    <property type="match status" value="1"/>
</dbReference>
<dbReference type="PROSITE" id="PS01099">
    <property type="entry name" value="COMPLEX1_24K"/>
    <property type="match status" value="1"/>
</dbReference>
<dbReference type="PANTHER" id="PTHR10371:SF3">
    <property type="entry name" value="NADH DEHYDROGENASE [UBIQUINONE] FLAVOPROTEIN 2, MITOCHONDRIAL"/>
    <property type="match status" value="1"/>
</dbReference>
<dbReference type="Gene3D" id="1.10.10.1590">
    <property type="entry name" value="NADH-quinone oxidoreductase subunit E"/>
    <property type="match status" value="1"/>
</dbReference>
<comment type="cofactor">
    <cofactor evidence="6">
        <name>[2Fe-2S] cluster</name>
        <dbReference type="ChEBI" id="CHEBI:190135"/>
    </cofactor>
</comment>
<protein>
    <submittedName>
        <fullName evidence="9">NADH dehydrogenase subunit E</fullName>
    </submittedName>
</protein>
<reference evidence="9 10" key="1">
    <citation type="submission" date="2016-10" db="EMBL/GenBank/DDBJ databases">
        <authorList>
            <person name="de Groot N.N."/>
        </authorList>
    </citation>
    <scope>NUCLEOTIDE SEQUENCE [LARGE SCALE GENOMIC DNA]</scope>
    <source>
        <strain evidence="10">KMM 9023,NRIC 0796,JCM 17311,KCTC 23692</strain>
    </source>
</reference>
<dbReference type="NCBIfam" id="NF009040">
    <property type="entry name" value="PRK12373.1"/>
    <property type="match status" value="1"/>
</dbReference>
<feature type="compositionally biased region" description="Basic and acidic residues" evidence="8">
    <location>
        <begin position="247"/>
        <end position="263"/>
    </location>
</feature>
<sequence length="384" mass="41663">MLRRLHPDQPESFAFTPDNLAWAEAQITKYPEGRQASAVIPLLWRAQEQEGWLTRAAMETVAEMLGMAYIRVLEVATFYFMFQLQPVGSVSHFQICGTTSCMICGAEDLISVCREKIAPAPHMLSEDGRFSWEEVECLGACANAPVAQIGKDYFEDLSAESFGEIIDALARGEVPRPGSQTGRFASEPINALTSLDEGGGVAHQANASVSLAEDLGDTIKRIDGGEVPLSTPWQRRPQEPAAAAEDPGWHEPEPRPGEDRAADETGVTEQEATADSAARPDADVDPGEGGTKPQMRDGPREGRADDLKLIKGIGPKLEALCHQLGVYHFDQIASWGAAEVAWMDANLTGFRSRVSRDDWVGQARVLVAGGETDFSVRAKRGDVD</sequence>
<dbReference type="SUPFAM" id="SSF52833">
    <property type="entry name" value="Thioredoxin-like"/>
    <property type="match status" value="1"/>
</dbReference>
<dbReference type="InterPro" id="IPR036249">
    <property type="entry name" value="Thioredoxin-like_sf"/>
</dbReference>
<dbReference type="EMBL" id="FOYI01000001">
    <property type="protein sequence ID" value="SFQ94719.1"/>
    <property type="molecule type" value="Genomic_DNA"/>
</dbReference>
<organism evidence="9 10">
    <name type="scientific">Poseidonocella sedimentorum</name>
    <dbReference type="NCBI Taxonomy" id="871652"/>
    <lineage>
        <taxon>Bacteria</taxon>
        <taxon>Pseudomonadati</taxon>
        <taxon>Pseudomonadota</taxon>
        <taxon>Alphaproteobacteria</taxon>
        <taxon>Rhodobacterales</taxon>
        <taxon>Roseobacteraceae</taxon>
        <taxon>Poseidonocella</taxon>
    </lineage>
</organism>
<evidence type="ECO:0000256" key="7">
    <source>
        <dbReference type="ARBA" id="ARBA00047712"/>
    </source>
</evidence>
<proteinExistence type="inferred from homology"/>
<evidence type="ECO:0000313" key="9">
    <source>
        <dbReference type="EMBL" id="SFQ94719.1"/>
    </source>
</evidence>
<evidence type="ECO:0000256" key="5">
    <source>
        <dbReference type="ARBA" id="ARBA00023014"/>
    </source>
</evidence>
<dbReference type="GO" id="GO:0003954">
    <property type="term" value="F:NADH dehydrogenase activity"/>
    <property type="evidence" value="ECO:0007669"/>
    <property type="project" value="TreeGrafter"/>
</dbReference>
<evidence type="ECO:0000313" key="10">
    <source>
        <dbReference type="Proteomes" id="UP000199302"/>
    </source>
</evidence>
<dbReference type="NCBIfam" id="NF005724">
    <property type="entry name" value="PRK07539.1-4"/>
    <property type="match status" value="1"/>
</dbReference>
<dbReference type="InterPro" id="IPR041921">
    <property type="entry name" value="NuoE_N"/>
</dbReference>
<dbReference type="InterPro" id="IPR002023">
    <property type="entry name" value="NuoE-like"/>
</dbReference>
<dbReference type="FunFam" id="1.10.10.1590:FF:000001">
    <property type="entry name" value="NADH-quinone oxidoreductase subunit E"/>
    <property type="match status" value="1"/>
</dbReference>
<name>A0A1I6CNI1_9RHOB</name>
<evidence type="ECO:0000256" key="6">
    <source>
        <dbReference type="ARBA" id="ARBA00034078"/>
    </source>
</evidence>
<evidence type="ECO:0000256" key="8">
    <source>
        <dbReference type="SAM" id="MobiDB-lite"/>
    </source>
</evidence>
<evidence type="ECO:0000256" key="2">
    <source>
        <dbReference type="ARBA" id="ARBA00022714"/>
    </source>
</evidence>
<dbReference type="Pfam" id="PF01257">
    <property type="entry name" value="2Fe-2S_thioredx"/>
    <property type="match status" value="1"/>
</dbReference>
<dbReference type="RefSeq" id="WP_092075499.1">
    <property type="nucleotide sequence ID" value="NZ_FOYI01000001.1"/>
</dbReference>
<dbReference type="Proteomes" id="UP000199302">
    <property type="component" value="Unassembled WGS sequence"/>
</dbReference>
<accession>A0A1I6CNI1</accession>
<dbReference type="AlphaFoldDB" id="A0A1I6CNI1"/>
<keyword evidence="3" id="KW-0479">Metal-binding</keyword>
<dbReference type="Gene3D" id="3.40.30.10">
    <property type="entry name" value="Glutaredoxin"/>
    <property type="match status" value="1"/>
</dbReference>
<dbReference type="InterPro" id="IPR042128">
    <property type="entry name" value="NuoE_dom"/>
</dbReference>
<gene>
    <name evidence="9" type="ORF">SAMN04515673_10185</name>
</gene>
<evidence type="ECO:0000256" key="4">
    <source>
        <dbReference type="ARBA" id="ARBA00023004"/>
    </source>
</evidence>
<dbReference type="CDD" id="cd03064">
    <property type="entry name" value="TRX_Fd_NuoE"/>
    <property type="match status" value="1"/>
</dbReference>
<keyword evidence="10" id="KW-1185">Reference proteome</keyword>
<dbReference type="STRING" id="871652.SAMN04515673_10185"/>
<feature type="region of interest" description="Disordered" evidence="8">
    <location>
        <begin position="222"/>
        <end position="302"/>
    </location>
</feature>
<dbReference type="OrthoDB" id="9807941at2"/>
<evidence type="ECO:0000256" key="3">
    <source>
        <dbReference type="ARBA" id="ARBA00022723"/>
    </source>
</evidence>
<dbReference type="GO" id="GO:0046872">
    <property type="term" value="F:metal ion binding"/>
    <property type="evidence" value="ECO:0007669"/>
    <property type="project" value="UniProtKB-KW"/>
</dbReference>
<evidence type="ECO:0000256" key="1">
    <source>
        <dbReference type="ARBA" id="ARBA00010643"/>
    </source>
</evidence>
<dbReference type="PANTHER" id="PTHR10371">
    <property type="entry name" value="NADH DEHYDROGENASE UBIQUINONE FLAVOPROTEIN 2, MITOCHONDRIAL"/>
    <property type="match status" value="1"/>
</dbReference>
<keyword evidence="4" id="KW-0408">Iron</keyword>